<evidence type="ECO:0000256" key="1">
    <source>
        <dbReference type="SAM" id="MobiDB-lite"/>
    </source>
</evidence>
<sequence>MQPNNQLLTSKLQSTLSIPPRGCNPGPYRTHPMTTTHTGAQQIHTHITHFNVALRKGFQHLTTVAKEPKIEAAKAHEARRLNTRTTIATHKQLNPRAHLARLIALGS</sequence>
<feature type="compositionally biased region" description="Low complexity" evidence="1">
    <location>
        <begin position="1"/>
        <end position="17"/>
    </location>
</feature>
<name>A0ABR2R7Q5_9ROSI</name>
<keyword evidence="3" id="KW-1185">Reference proteome</keyword>
<feature type="region of interest" description="Disordered" evidence="1">
    <location>
        <begin position="1"/>
        <end position="35"/>
    </location>
</feature>
<gene>
    <name evidence="2" type="ORF">V6N11_080444</name>
</gene>
<dbReference type="Proteomes" id="UP001396334">
    <property type="component" value="Unassembled WGS sequence"/>
</dbReference>
<evidence type="ECO:0000313" key="2">
    <source>
        <dbReference type="EMBL" id="KAK9008968.1"/>
    </source>
</evidence>
<comment type="caution">
    <text evidence="2">The sequence shown here is derived from an EMBL/GenBank/DDBJ whole genome shotgun (WGS) entry which is preliminary data.</text>
</comment>
<dbReference type="EMBL" id="JBBPBN010000025">
    <property type="protein sequence ID" value="KAK9008968.1"/>
    <property type="molecule type" value="Genomic_DNA"/>
</dbReference>
<evidence type="ECO:0000313" key="3">
    <source>
        <dbReference type="Proteomes" id="UP001396334"/>
    </source>
</evidence>
<reference evidence="2 3" key="1">
    <citation type="journal article" date="2024" name="G3 (Bethesda)">
        <title>Genome assembly of Hibiscus sabdariffa L. provides insights into metabolisms of medicinal natural products.</title>
        <authorList>
            <person name="Kim T."/>
        </authorList>
    </citation>
    <scope>NUCLEOTIDE SEQUENCE [LARGE SCALE GENOMIC DNA]</scope>
    <source>
        <strain evidence="2">TK-2024</strain>
        <tissue evidence="2">Old leaves</tissue>
    </source>
</reference>
<protein>
    <submittedName>
        <fullName evidence="2">Uncharacterized protein</fullName>
    </submittedName>
</protein>
<organism evidence="2 3">
    <name type="scientific">Hibiscus sabdariffa</name>
    <name type="common">roselle</name>
    <dbReference type="NCBI Taxonomy" id="183260"/>
    <lineage>
        <taxon>Eukaryota</taxon>
        <taxon>Viridiplantae</taxon>
        <taxon>Streptophyta</taxon>
        <taxon>Embryophyta</taxon>
        <taxon>Tracheophyta</taxon>
        <taxon>Spermatophyta</taxon>
        <taxon>Magnoliopsida</taxon>
        <taxon>eudicotyledons</taxon>
        <taxon>Gunneridae</taxon>
        <taxon>Pentapetalae</taxon>
        <taxon>rosids</taxon>
        <taxon>malvids</taxon>
        <taxon>Malvales</taxon>
        <taxon>Malvaceae</taxon>
        <taxon>Malvoideae</taxon>
        <taxon>Hibiscus</taxon>
    </lineage>
</organism>
<proteinExistence type="predicted"/>
<accession>A0ABR2R7Q5</accession>